<keyword evidence="4 8" id="KW-0812">Transmembrane</keyword>
<dbReference type="Proteomes" id="UP000598271">
    <property type="component" value="Unassembled WGS sequence"/>
</dbReference>
<keyword evidence="13" id="KW-1185">Reference proteome</keyword>
<evidence type="ECO:0000256" key="8">
    <source>
        <dbReference type="PROSITE-ProRule" id="PRU01360"/>
    </source>
</evidence>
<protein>
    <submittedName>
        <fullName evidence="12">SusC/RagA family TonB-linked outer membrane protein</fullName>
    </submittedName>
</protein>
<dbReference type="InterPro" id="IPR023997">
    <property type="entry name" value="TonB-dep_OMP_SusC/RagA_CS"/>
</dbReference>
<evidence type="ECO:0000256" key="6">
    <source>
        <dbReference type="ARBA" id="ARBA00023136"/>
    </source>
</evidence>
<dbReference type="Gene3D" id="2.60.40.1120">
    <property type="entry name" value="Carboxypeptidase-like, regulatory domain"/>
    <property type="match status" value="1"/>
</dbReference>
<keyword evidence="7 8" id="KW-0998">Cell outer membrane</keyword>
<dbReference type="EMBL" id="BMXF01000001">
    <property type="protein sequence ID" value="GHB63719.1"/>
    <property type="molecule type" value="Genomic_DNA"/>
</dbReference>
<evidence type="ECO:0000256" key="3">
    <source>
        <dbReference type="ARBA" id="ARBA00022452"/>
    </source>
</evidence>
<keyword evidence="5 9" id="KW-0798">TonB box</keyword>
<dbReference type="SUPFAM" id="SSF56935">
    <property type="entry name" value="Porins"/>
    <property type="match status" value="1"/>
</dbReference>
<evidence type="ECO:0000259" key="10">
    <source>
        <dbReference type="Pfam" id="PF00593"/>
    </source>
</evidence>
<evidence type="ECO:0000313" key="13">
    <source>
        <dbReference type="Proteomes" id="UP000598271"/>
    </source>
</evidence>
<dbReference type="Gene3D" id="2.170.130.10">
    <property type="entry name" value="TonB-dependent receptor, plug domain"/>
    <property type="match status" value="1"/>
</dbReference>
<proteinExistence type="inferred from homology"/>
<dbReference type="PROSITE" id="PS52016">
    <property type="entry name" value="TONB_DEPENDENT_REC_3"/>
    <property type="match status" value="1"/>
</dbReference>
<dbReference type="InterPro" id="IPR039426">
    <property type="entry name" value="TonB-dep_rcpt-like"/>
</dbReference>
<dbReference type="Pfam" id="PF00593">
    <property type="entry name" value="TonB_dep_Rec_b-barrel"/>
    <property type="match status" value="1"/>
</dbReference>
<evidence type="ECO:0000256" key="4">
    <source>
        <dbReference type="ARBA" id="ARBA00022692"/>
    </source>
</evidence>
<dbReference type="InterPro" id="IPR000531">
    <property type="entry name" value="Beta-barrel_TonB"/>
</dbReference>
<comment type="similarity">
    <text evidence="8 9">Belongs to the TonB-dependent receptor family.</text>
</comment>
<feature type="domain" description="TonB-dependent receptor plug" evidence="11">
    <location>
        <begin position="106"/>
        <end position="211"/>
    </location>
</feature>
<evidence type="ECO:0000256" key="7">
    <source>
        <dbReference type="ARBA" id="ARBA00023237"/>
    </source>
</evidence>
<evidence type="ECO:0000259" key="11">
    <source>
        <dbReference type="Pfam" id="PF07715"/>
    </source>
</evidence>
<reference evidence="12 13" key="1">
    <citation type="journal article" date="2014" name="Int. J. Syst. Evol. Microbiol.">
        <title>Complete genome sequence of Corynebacterium casei LMG S-19264T (=DSM 44701T), isolated from a smear-ripened cheese.</title>
        <authorList>
            <consortium name="US DOE Joint Genome Institute (JGI-PGF)"/>
            <person name="Walter F."/>
            <person name="Albersmeier A."/>
            <person name="Kalinowski J."/>
            <person name="Ruckert C."/>
        </authorList>
    </citation>
    <scope>NUCLEOTIDE SEQUENCE [LARGE SCALE GENOMIC DNA]</scope>
    <source>
        <strain evidence="12 13">KCTC 12866</strain>
    </source>
</reference>
<name>A0A8J3D970_9BACT</name>
<dbReference type="InterPro" id="IPR008969">
    <property type="entry name" value="CarboxyPept-like_regulatory"/>
</dbReference>
<keyword evidence="2 8" id="KW-0813">Transport</keyword>
<dbReference type="GO" id="GO:0009279">
    <property type="term" value="C:cell outer membrane"/>
    <property type="evidence" value="ECO:0007669"/>
    <property type="project" value="UniProtKB-SubCell"/>
</dbReference>
<dbReference type="Pfam" id="PF07715">
    <property type="entry name" value="Plug"/>
    <property type="match status" value="1"/>
</dbReference>
<sequence length="1004" mass="108971">MGVCAALTSYGQNRQVTGKVTSGADNMGLPSANVRIADTNQGVLTDKDGNYTITVRGNDDKLVFSYIGYMGQEIVVGNQSTVDVKLAEDLKSLSEVVVVGYGSQKKSDLTGAVGTVDAEEIGKFATGNAASTIQGRVAGVQVTSNGGAPGAGQIVTVRGTSTLSDSGPLYVIDGMLTGSMGSLNPQDIESVSVLKDASASAIYGSRAANGVIIVTTKKGRSGELKVDFDITTGIQTPTRYLPWANARQYADIVNRARDNDGNKRFPANDAEFDPAVDSDIQRESLRNAPMTNASLRFSGGSTNMTYALSFNYFDQVGIIRESDYKRLNVRANSTFQKGKFKLQETIGLTRSVNNPNFYFGRERDLLPTIPIRDKDGNFTGTGLPAGSTTSLGAYYGVGNLSNSLGLATVEDRTNKENGLIGNVEASYEIIKGLTYKLNLGAEVSAGNNYRFTPKYFFNATSLGNTNFAELAESNSNFLSQLIENTLNYNKSFGNHSLGLLAGQSSQRTQNRSLGVVARRFPSNDIRVASAAADRAQMPSSEYDTGLLSYFGRVNYTFNDRYLLTATIRRDGSSLFREDLRWGVFPSAAIGWNISNESFMQNVKGISNLKLRASYGAIGSNNVQAYAIDPELNLNSEYILGVTQQRVGGYSITKGVNSNITWETTKTTDIGLEFNAMNNKLQFTVDYFIRNSEDVLVNLSLPLYTGFGNPVPFNSASIRNKGFEFQGVYYGTVGNDFKFDLSGNFSVLNNVVTALGRATPIVGGGFTSNGLSSTRTAVGHPVAAFYGYVLDGIYQTDEEAKGANDSNSPRAGDLKFKDLNGDGKIDAADQDYIGNPTPNFIYGFNVNAQYKNFDFTLFFNGVAGNDLLNSNRYRGYFDTEGNFLADALNAWTPQNTETDIPRNTLSDPGYNRRMSAFYLESGAYFRLRNAQIGYNLPKAVANKLGMERLRIYLTTQNLFTITKYTGYYPEVGQGGRGGPRLFNTGVDEGAYPQAKNYQIGLQIGF</sequence>
<evidence type="ECO:0000256" key="9">
    <source>
        <dbReference type="RuleBase" id="RU003357"/>
    </source>
</evidence>
<dbReference type="InterPro" id="IPR037066">
    <property type="entry name" value="Plug_dom_sf"/>
</dbReference>
<dbReference type="NCBIfam" id="TIGR04057">
    <property type="entry name" value="SusC_RagA_signa"/>
    <property type="match status" value="1"/>
</dbReference>
<dbReference type="AlphaFoldDB" id="A0A8J3D970"/>
<evidence type="ECO:0000256" key="2">
    <source>
        <dbReference type="ARBA" id="ARBA00022448"/>
    </source>
</evidence>
<organism evidence="12 13">
    <name type="scientific">Persicitalea jodogahamensis</name>
    <dbReference type="NCBI Taxonomy" id="402147"/>
    <lineage>
        <taxon>Bacteria</taxon>
        <taxon>Pseudomonadati</taxon>
        <taxon>Bacteroidota</taxon>
        <taxon>Cytophagia</taxon>
        <taxon>Cytophagales</taxon>
        <taxon>Spirosomataceae</taxon>
        <taxon>Persicitalea</taxon>
    </lineage>
</organism>
<dbReference type="InterPro" id="IPR023996">
    <property type="entry name" value="TonB-dep_OMP_SusC/RagA"/>
</dbReference>
<comment type="subcellular location">
    <subcellularLocation>
        <location evidence="1 8">Cell outer membrane</location>
        <topology evidence="1 8">Multi-pass membrane protein</topology>
    </subcellularLocation>
</comment>
<dbReference type="InterPro" id="IPR036942">
    <property type="entry name" value="Beta-barrel_TonB_sf"/>
</dbReference>
<evidence type="ECO:0000256" key="1">
    <source>
        <dbReference type="ARBA" id="ARBA00004571"/>
    </source>
</evidence>
<dbReference type="InterPro" id="IPR012910">
    <property type="entry name" value="Plug_dom"/>
</dbReference>
<evidence type="ECO:0000256" key="5">
    <source>
        <dbReference type="ARBA" id="ARBA00023077"/>
    </source>
</evidence>
<keyword evidence="6 8" id="KW-0472">Membrane</keyword>
<dbReference type="SUPFAM" id="SSF49464">
    <property type="entry name" value="Carboxypeptidase regulatory domain-like"/>
    <property type="match status" value="1"/>
</dbReference>
<dbReference type="Pfam" id="PF13715">
    <property type="entry name" value="CarbopepD_reg_2"/>
    <property type="match status" value="1"/>
</dbReference>
<feature type="domain" description="TonB-dependent receptor-like beta-barrel" evidence="10">
    <location>
        <begin position="382"/>
        <end position="957"/>
    </location>
</feature>
<accession>A0A8J3D970</accession>
<keyword evidence="3 8" id="KW-1134">Transmembrane beta strand</keyword>
<dbReference type="Gene3D" id="2.40.170.20">
    <property type="entry name" value="TonB-dependent receptor, beta-barrel domain"/>
    <property type="match status" value="1"/>
</dbReference>
<comment type="caution">
    <text evidence="12">The sequence shown here is derived from an EMBL/GenBank/DDBJ whole genome shotgun (WGS) entry which is preliminary data.</text>
</comment>
<evidence type="ECO:0000313" key="12">
    <source>
        <dbReference type="EMBL" id="GHB63719.1"/>
    </source>
</evidence>
<gene>
    <name evidence="12" type="ORF">GCM10007390_16940</name>
</gene>
<dbReference type="NCBIfam" id="TIGR04056">
    <property type="entry name" value="OMP_RagA_SusC"/>
    <property type="match status" value="1"/>
</dbReference>